<name>A0AA38T4G1_9ASTR</name>
<dbReference type="Pfam" id="PF24758">
    <property type="entry name" value="LRR_At5g56370"/>
    <property type="match status" value="3"/>
</dbReference>
<dbReference type="InterPro" id="IPR036047">
    <property type="entry name" value="F-box-like_dom_sf"/>
</dbReference>
<feature type="compositionally biased region" description="Low complexity" evidence="1">
    <location>
        <begin position="376"/>
        <end position="388"/>
    </location>
</feature>
<gene>
    <name evidence="3" type="ORF">OSB04_019789</name>
</gene>
<accession>A0AA38T4G1</accession>
<feature type="domain" description="F-box" evidence="2">
    <location>
        <begin position="941"/>
        <end position="977"/>
    </location>
</feature>
<dbReference type="CDD" id="cd22160">
    <property type="entry name" value="F-box_AtFBL13-like"/>
    <property type="match status" value="3"/>
</dbReference>
<evidence type="ECO:0000313" key="4">
    <source>
        <dbReference type="Proteomes" id="UP001172457"/>
    </source>
</evidence>
<dbReference type="SMART" id="SM00256">
    <property type="entry name" value="FBOX"/>
    <property type="match status" value="3"/>
</dbReference>
<dbReference type="Pfam" id="PF00646">
    <property type="entry name" value="F-box"/>
    <property type="match status" value="3"/>
</dbReference>
<dbReference type="PROSITE" id="PS50181">
    <property type="entry name" value="FBOX"/>
    <property type="match status" value="3"/>
</dbReference>
<proteinExistence type="predicted"/>
<feature type="region of interest" description="Disordered" evidence="1">
    <location>
        <begin position="1321"/>
        <end position="1354"/>
    </location>
</feature>
<reference evidence="3" key="1">
    <citation type="submission" date="2023-03" db="EMBL/GenBank/DDBJ databases">
        <title>Chromosome-scale reference genome and RAD-based genetic map of yellow starthistle (Centaurea solstitialis) reveal putative structural variation and QTLs associated with invader traits.</title>
        <authorList>
            <person name="Reatini B."/>
            <person name="Cang F.A."/>
            <person name="Jiang Q."/>
            <person name="Mckibben M.T.W."/>
            <person name="Barker M.S."/>
            <person name="Rieseberg L.H."/>
            <person name="Dlugosch K.M."/>
        </authorList>
    </citation>
    <scope>NUCLEOTIDE SEQUENCE</scope>
    <source>
        <strain evidence="3">CAN-66</strain>
        <tissue evidence="3">Leaf</tissue>
    </source>
</reference>
<dbReference type="Proteomes" id="UP001172457">
    <property type="component" value="Chromosome 5"/>
</dbReference>
<evidence type="ECO:0000256" key="1">
    <source>
        <dbReference type="SAM" id="MobiDB-lite"/>
    </source>
</evidence>
<dbReference type="SUPFAM" id="SSF81383">
    <property type="entry name" value="F-box domain"/>
    <property type="match status" value="3"/>
</dbReference>
<comment type="caution">
    <text evidence="3">The sequence shown here is derived from an EMBL/GenBank/DDBJ whole genome shotgun (WGS) entry which is preliminary data.</text>
</comment>
<feature type="non-terminal residue" evidence="3">
    <location>
        <position position="1"/>
    </location>
</feature>
<evidence type="ECO:0000259" key="2">
    <source>
        <dbReference type="PROSITE" id="PS50181"/>
    </source>
</evidence>
<dbReference type="PANTHER" id="PTHR34223">
    <property type="entry name" value="OS11G0201299 PROTEIN"/>
    <property type="match status" value="1"/>
</dbReference>
<feature type="region of interest" description="Disordered" evidence="1">
    <location>
        <begin position="362"/>
        <end position="432"/>
    </location>
</feature>
<feature type="domain" description="F-box" evidence="2">
    <location>
        <begin position="500"/>
        <end position="536"/>
    </location>
</feature>
<evidence type="ECO:0000313" key="3">
    <source>
        <dbReference type="EMBL" id="KAJ9547246.1"/>
    </source>
</evidence>
<dbReference type="Gene3D" id="1.20.1280.50">
    <property type="match status" value="3"/>
</dbReference>
<dbReference type="InterPro" id="IPR053781">
    <property type="entry name" value="F-box_AtFBL13-like"/>
</dbReference>
<dbReference type="PANTHER" id="PTHR34223:SF51">
    <property type="entry name" value="OS06G0556300 PROTEIN"/>
    <property type="match status" value="1"/>
</dbReference>
<dbReference type="InterPro" id="IPR001810">
    <property type="entry name" value="F-box_dom"/>
</dbReference>
<dbReference type="InterPro" id="IPR032675">
    <property type="entry name" value="LRR_dom_sf"/>
</dbReference>
<sequence length="1567" mass="179513">MDDSEDRISTLPDEIVHHIVSFLDMKYAVQTSALSKKWKHIWTSMKHLNLNSGSFDTSDKFVKFVNDVLSHRNYGIEVPAVELSFEGGTLHFDEVVKSVVNYAYPRNVRKLTIEWFWNGEVRKLPRRLFRCHTLKHLTLAANDDTAAYGVSVSNSAWDFPALETMYLTNIEFRDHKSSLNLFSKCVNLKDLTLHRCYMLHVDIFDVCAPQLSNLTIIDPFRFPKVFNMVAPKLKSLTASVMDMCSNFLHLSVEDLDSLEKVNLFMGPHSCIEKRYAPGLLDLFQKLCNAKFLILDDGIIKHLSTCRDQLLREPCPFNNLMYVKIEKQKNRTTTMPTHIKNYFLESSPRVSFIKDLPKVPSVVSRPTIRGPRASKRSNTSESVTPTTESSDAHASFNLEDEDDAEDDGDRPRPMDRNAAMRGGSTATAGGSNESVTTLLSELNTLNSQREAMIDLKRKELEIRKRISLAREAKHKQKDFEFYVSPHGHLRGEKMDDRESMIDRISNLPNEIIHHILSFLDLKYAIQTSTLSKRWKHIWTSMPHLNLNCRSFRTSPNFLKFVNDVLSHRNHGIEVSAVELSFEGRILHCYEVLKSVVNYAYSRNVRKLTIEWYSQETQVLQLPQHFFSCHTLKHLTLATNNLHAFGLNIPKSTWDFPALETLNLSNVSIGGAVDRRSLNLFSKCVNLKDLILHQCSMFYVEFFNVCAPQLCNLTITDPYHFPKVINVVAPKLESLTASVLDICSNFLPLSAEGLDSLEKVNLSVQPRLCKEKRDASGLLDLFQKLCNAKFLILNDGIIKVPRKISGKQLDKGTVAKKVPQKRSREEVDEGTMAKKVSNVIKAQQKKSREEVPLNRSGQEAVNGTMASTLDKEKQQTKTMEEENRMLEAKIVMQDEVIAEKKSKLQAMKMLQTESKIQTETTKKHGASIIVEQMDDRASIIVEEDRISTLSDEIIRHILSFLDMKYVVQTSALSKRWKDIWTSMKHLNLNSRSSHASHKFVKFVNDALSHRNHGIEVSAVELSFGEGTLHFDEVVASVVNYAYSRNVRKLTIEWFWNREVRKLPGCLFSCHTLKHLTLTTNDDTAAFGLSLPNSAWDFPALETLNLTNIEFRDYKSSLNLFSKCVNLKNLTLRHCSMYRFDIFDVCAPQLSTLTIIDPFRFPKVFNMVAPKLKSLTASVMDMCSNFLQLSVEDLDSLEKVNLFMGPHSCIEKRYVPALRDLFHKLCSAKFLILDVGIIKCLSTCWDQLLREPCPFNNLNYVKIEKQKNRTKTVPTHIKNYFLKSSPRVTFIKDLYKVPHKISRKDVDKGTMAKKVSNVINVRQKRSREEVDKGTMPEKALSSCTDQPSHEPSPINNVKCLNQTDLIPIRPVEFRNQLPESSPSATFNMDLPQVDKGAVAKKVIVLKVPCKRSKKQVPHKRSGLEANNDTMANTLDKEIQQTNTVDEEKRTLEEIISMQDELIAEQKMTLEAMKVQHEKKMLEAKIDMQDEIIAQQKEATKLLHENRILKEKLRMQDKLIAKQKGMLETMKLQNENKMFEAKIQRQDKIIAEQKAMMEAMKLQHEKIEMEL</sequence>
<keyword evidence="4" id="KW-1185">Reference proteome</keyword>
<dbReference type="InterPro" id="IPR053197">
    <property type="entry name" value="F-box_SCFL_complex_component"/>
</dbReference>
<dbReference type="Gene3D" id="3.80.10.10">
    <property type="entry name" value="Ribonuclease Inhibitor"/>
    <property type="match status" value="3"/>
</dbReference>
<feature type="domain" description="F-box" evidence="2">
    <location>
        <begin position="5"/>
        <end position="41"/>
    </location>
</feature>
<dbReference type="EMBL" id="JARYMX010000005">
    <property type="protein sequence ID" value="KAJ9547246.1"/>
    <property type="molecule type" value="Genomic_DNA"/>
</dbReference>
<feature type="compositionally biased region" description="Basic and acidic residues" evidence="1">
    <location>
        <begin position="1323"/>
        <end position="1332"/>
    </location>
</feature>
<organism evidence="3 4">
    <name type="scientific">Centaurea solstitialis</name>
    <name type="common">yellow star-thistle</name>
    <dbReference type="NCBI Taxonomy" id="347529"/>
    <lineage>
        <taxon>Eukaryota</taxon>
        <taxon>Viridiplantae</taxon>
        <taxon>Streptophyta</taxon>
        <taxon>Embryophyta</taxon>
        <taxon>Tracheophyta</taxon>
        <taxon>Spermatophyta</taxon>
        <taxon>Magnoliopsida</taxon>
        <taxon>eudicotyledons</taxon>
        <taxon>Gunneridae</taxon>
        <taxon>Pentapetalae</taxon>
        <taxon>asterids</taxon>
        <taxon>campanulids</taxon>
        <taxon>Asterales</taxon>
        <taxon>Asteraceae</taxon>
        <taxon>Carduoideae</taxon>
        <taxon>Cardueae</taxon>
        <taxon>Centaureinae</taxon>
        <taxon>Centaurea</taxon>
    </lineage>
</organism>
<protein>
    <recommendedName>
        <fullName evidence="2">F-box domain-containing protein</fullName>
    </recommendedName>
</protein>
<feature type="compositionally biased region" description="Acidic residues" evidence="1">
    <location>
        <begin position="397"/>
        <end position="407"/>
    </location>
</feature>
<dbReference type="SUPFAM" id="SSF52058">
    <property type="entry name" value="L domain-like"/>
    <property type="match status" value="1"/>
</dbReference>
<dbReference type="InterPro" id="IPR055411">
    <property type="entry name" value="LRR_FXL15/At3g58940/PEG3-like"/>
</dbReference>